<feature type="chain" id="PRO_5036262322" description="NADH dehydrogenase subunit 6" evidence="2">
    <location>
        <begin position="20"/>
        <end position="201"/>
    </location>
</feature>
<protein>
    <recommendedName>
        <fullName evidence="4">NADH dehydrogenase subunit 6</fullName>
    </recommendedName>
</protein>
<evidence type="ECO:0000313" key="3">
    <source>
        <dbReference type="EMBL" id="CAG6632645.1"/>
    </source>
</evidence>
<dbReference type="AlphaFoldDB" id="A0A8D8VT33"/>
<dbReference type="EMBL" id="HBUF01573564">
    <property type="protein sequence ID" value="CAG6767491.1"/>
    <property type="molecule type" value="Transcribed_RNA"/>
</dbReference>
<evidence type="ECO:0000256" key="1">
    <source>
        <dbReference type="SAM" id="Phobius"/>
    </source>
</evidence>
<reference evidence="3" key="1">
    <citation type="submission" date="2021-05" db="EMBL/GenBank/DDBJ databases">
        <authorList>
            <person name="Alioto T."/>
            <person name="Alioto T."/>
            <person name="Gomez Garrido J."/>
        </authorList>
    </citation>
    <scope>NUCLEOTIDE SEQUENCE</scope>
</reference>
<dbReference type="EMBL" id="HBUF01354046">
    <property type="protein sequence ID" value="CAG6716178.1"/>
    <property type="molecule type" value="Transcribed_RNA"/>
</dbReference>
<evidence type="ECO:0000256" key="2">
    <source>
        <dbReference type="SAM" id="SignalP"/>
    </source>
</evidence>
<dbReference type="EMBL" id="HBUF01080352">
    <property type="protein sequence ID" value="CAG6632645.1"/>
    <property type="molecule type" value="Transcribed_RNA"/>
</dbReference>
<name>A0A8D8VT33_9HEMI</name>
<dbReference type="EMBL" id="HBUF01207610">
    <property type="protein sequence ID" value="CAG6664409.1"/>
    <property type="molecule type" value="Transcribed_RNA"/>
</dbReference>
<keyword evidence="1" id="KW-0472">Membrane</keyword>
<organism evidence="3">
    <name type="scientific">Cacopsylla melanoneura</name>
    <dbReference type="NCBI Taxonomy" id="428564"/>
    <lineage>
        <taxon>Eukaryota</taxon>
        <taxon>Metazoa</taxon>
        <taxon>Ecdysozoa</taxon>
        <taxon>Arthropoda</taxon>
        <taxon>Hexapoda</taxon>
        <taxon>Insecta</taxon>
        <taxon>Pterygota</taxon>
        <taxon>Neoptera</taxon>
        <taxon>Paraneoptera</taxon>
        <taxon>Hemiptera</taxon>
        <taxon>Sternorrhyncha</taxon>
        <taxon>Psylloidea</taxon>
        <taxon>Psyllidae</taxon>
        <taxon>Psyllinae</taxon>
        <taxon>Cacopsylla</taxon>
    </lineage>
</organism>
<dbReference type="EMBL" id="HBUF01354045">
    <property type="protein sequence ID" value="CAG6716174.1"/>
    <property type="molecule type" value="Transcribed_RNA"/>
</dbReference>
<dbReference type="EMBL" id="HBUF01207609">
    <property type="protein sequence ID" value="CAG6664401.1"/>
    <property type="molecule type" value="Transcribed_RNA"/>
</dbReference>
<dbReference type="EMBL" id="HBUF01354047">
    <property type="protein sequence ID" value="CAG6716182.1"/>
    <property type="molecule type" value="Transcribed_RNA"/>
</dbReference>
<dbReference type="EMBL" id="HBUF01080353">
    <property type="protein sequence ID" value="CAG6632650.1"/>
    <property type="molecule type" value="Transcribed_RNA"/>
</dbReference>
<dbReference type="EMBL" id="HBUF01573562">
    <property type="protein sequence ID" value="CAG6767479.1"/>
    <property type="molecule type" value="Transcribed_RNA"/>
</dbReference>
<sequence>MNLWTVLVILANRTSFVVIQEDVYPRLGNVMVILIVPTERMSPSLALILKYTRVSLHISSVIIANVSQVVGVVTMIVTVVMVRMRSTVHHAIVLSQSFNVIMGDVSALTLCVMERTTVLIIVTRLIVQCLVLILSSNVQTLVIVLMLCLCVMVMLTVLMDQMRLTVPARVKPMSSLVLIINVFLSTGVVMGNQTVMITLMK</sequence>
<accession>A0A8D8VT33</accession>
<keyword evidence="2" id="KW-0732">Signal</keyword>
<dbReference type="EMBL" id="HBUF01207607">
    <property type="protein sequence ID" value="CAG6664385.1"/>
    <property type="molecule type" value="Transcribed_RNA"/>
</dbReference>
<evidence type="ECO:0008006" key="4">
    <source>
        <dbReference type="Google" id="ProtNLM"/>
    </source>
</evidence>
<proteinExistence type="predicted"/>
<feature type="transmembrane region" description="Helical" evidence="1">
    <location>
        <begin position="61"/>
        <end position="82"/>
    </location>
</feature>
<keyword evidence="1" id="KW-1133">Transmembrane helix</keyword>
<feature type="signal peptide" evidence="2">
    <location>
        <begin position="1"/>
        <end position="19"/>
    </location>
</feature>
<keyword evidence="1" id="KW-0812">Transmembrane</keyword>
<dbReference type="EMBL" id="HBUF01573565">
    <property type="protein sequence ID" value="CAG6767497.1"/>
    <property type="molecule type" value="Transcribed_RNA"/>
</dbReference>
<feature type="transmembrane region" description="Helical" evidence="1">
    <location>
        <begin position="140"/>
        <end position="158"/>
    </location>
</feature>
<dbReference type="EMBL" id="HBUF01573566">
    <property type="protein sequence ID" value="CAG6767503.1"/>
    <property type="molecule type" value="Transcribed_RNA"/>
</dbReference>
<dbReference type="EMBL" id="HBUF01207608">
    <property type="protein sequence ID" value="CAG6664394.1"/>
    <property type="molecule type" value="Transcribed_RNA"/>
</dbReference>
<dbReference type="EMBL" id="HBUF01207605">
    <property type="protein sequence ID" value="CAG6664368.1"/>
    <property type="molecule type" value="Transcribed_RNA"/>
</dbReference>
<feature type="transmembrane region" description="Helical" evidence="1">
    <location>
        <begin position="117"/>
        <end position="134"/>
    </location>
</feature>
<dbReference type="EMBL" id="HBUF01207606">
    <property type="protein sequence ID" value="CAG6664377.1"/>
    <property type="molecule type" value="Transcribed_RNA"/>
</dbReference>
<dbReference type="EMBL" id="HBUF01573561">
    <property type="protein sequence ID" value="CAG6767473.1"/>
    <property type="molecule type" value="Transcribed_RNA"/>
</dbReference>
<dbReference type="EMBL" id="HBUF01080354">
    <property type="protein sequence ID" value="CAG6632655.1"/>
    <property type="molecule type" value="Transcribed_RNA"/>
</dbReference>
<feature type="transmembrane region" description="Helical" evidence="1">
    <location>
        <begin position="178"/>
        <end position="200"/>
    </location>
</feature>
<dbReference type="EMBL" id="HBUF01573563">
    <property type="protein sequence ID" value="CAG6767485.1"/>
    <property type="molecule type" value="Transcribed_RNA"/>
</dbReference>